<dbReference type="InterPro" id="IPR050228">
    <property type="entry name" value="Carboxylesterase_BioH"/>
</dbReference>
<dbReference type="GeneID" id="90040723"/>
<comment type="caution">
    <text evidence="2">The sequence shown here is derived from an EMBL/GenBank/DDBJ whole genome shotgun (WGS) entry which is preliminary data.</text>
</comment>
<sequence>MPLKHTTVVVNAAHPRALRTSTARITDRLQIVVNRYSPPNPHPDGITLFFLHCTGYQKEVWEETIARVFESDIPIREAIAYDWVGHGDSAVLNEQKLGSAARWTDGGRDLLQVIAQLDIPQPIVAVGHSMGGSHVLSAGYMHPSLFKGLIAIEPIAHPFSLATITTQICSLLVHMPDQFPDRQSAISFLKSTQARSFDPAVLNRLIECSFYDTKSKSGEPVVKLKSCAAQQVAIYQDSPDSLEELVQRLPFIESPTLLVHGENAKWNDETTPARLSELIKTSTTQWIPGGRHMVPLEMPGIVASIITVFLTRVWEKWATELRADKQKTDAQIAQEVEDGVAHGIHLMDTTAEVSRQIHAAKRKQKKASKL</sequence>
<evidence type="ECO:0000259" key="1">
    <source>
        <dbReference type="Pfam" id="PF12697"/>
    </source>
</evidence>
<accession>A0ABR1FFG2</accession>
<reference evidence="2 3" key="1">
    <citation type="submission" date="2024-03" db="EMBL/GenBank/DDBJ databases">
        <title>Genome-scale model development and genomic sequencing of the oleaginous clade Lipomyces.</title>
        <authorList>
            <consortium name="Lawrence Berkeley National Laboratory"/>
            <person name="Czajka J.J."/>
            <person name="Han Y."/>
            <person name="Kim J."/>
            <person name="Mondo S.J."/>
            <person name="Hofstad B.A."/>
            <person name="Robles A."/>
            <person name="Haridas S."/>
            <person name="Riley R."/>
            <person name="LaButti K."/>
            <person name="Pangilinan J."/>
            <person name="Andreopoulos W."/>
            <person name="Lipzen A."/>
            <person name="Yan J."/>
            <person name="Wang M."/>
            <person name="Ng V."/>
            <person name="Grigoriev I.V."/>
            <person name="Spatafora J.W."/>
            <person name="Magnuson J.K."/>
            <person name="Baker S.E."/>
            <person name="Pomraning K.R."/>
        </authorList>
    </citation>
    <scope>NUCLEOTIDE SEQUENCE [LARGE SCALE GENOMIC DNA]</scope>
    <source>
        <strain evidence="2 3">Phaff 52-87</strain>
    </source>
</reference>
<evidence type="ECO:0000313" key="2">
    <source>
        <dbReference type="EMBL" id="KAK7208597.1"/>
    </source>
</evidence>
<gene>
    <name evidence="2" type="ORF">BZA70DRAFT_55712</name>
</gene>
<dbReference type="PANTHER" id="PTHR43194">
    <property type="entry name" value="HYDROLASE ALPHA/BETA FOLD FAMILY"/>
    <property type="match status" value="1"/>
</dbReference>
<dbReference type="SUPFAM" id="SSF53474">
    <property type="entry name" value="alpha/beta-Hydrolases"/>
    <property type="match status" value="1"/>
</dbReference>
<protein>
    <submittedName>
        <fullName evidence="2">Alpha/Beta hydrolase protein</fullName>
    </submittedName>
</protein>
<keyword evidence="3" id="KW-1185">Reference proteome</keyword>
<organism evidence="2 3">
    <name type="scientific">Myxozyma melibiosi</name>
    <dbReference type="NCBI Taxonomy" id="54550"/>
    <lineage>
        <taxon>Eukaryota</taxon>
        <taxon>Fungi</taxon>
        <taxon>Dikarya</taxon>
        <taxon>Ascomycota</taxon>
        <taxon>Saccharomycotina</taxon>
        <taxon>Lipomycetes</taxon>
        <taxon>Lipomycetales</taxon>
        <taxon>Lipomycetaceae</taxon>
        <taxon>Myxozyma</taxon>
    </lineage>
</organism>
<keyword evidence="2" id="KW-0378">Hydrolase</keyword>
<dbReference type="PANTHER" id="PTHR43194:SF2">
    <property type="entry name" value="PEROXISOMAL MEMBRANE PROTEIN LPX1"/>
    <property type="match status" value="1"/>
</dbReference>
<dbReference type="Pfam" id="PF12697">
    <property type="entry name" value="Abhydrolase_6"/>
    <property type="match status" value="1"/>
</dbReference>
<dbReference type="GO" id="GO:0016787">
    <property type="term" value="F:hydrolase activity"/>
    <property type="evidence" value="ECO:0007669"/>
    <property type="project" value="UniProtKB-KW"/>
</dbReference>
<evidence type="ECO:0000313" key="3">
    <source>
        <dbReference type="Proteomes" id="UP001498771"/>
    </source>
</evidence>
<feature type="domain" description="AB hydrolase-1" evidence="1">
    <location>
        <begin position="48"/>
        <end position="303"/>
    </location>
</feature>
<dbReference type="EMBL" id="JBBJBU010000001">
    <property type="protein sequence ID" value="KAK7208597.1"/>
    <property type="molecule type" value="Genomic_DNA"/>
</dbReference>
<dbReference type="RefSeq" id="XP_064771630.1">
    <property type="nucleotide sequence ID" value="XM_064915211.1"/>
</dbReference>
<dbReference type="InterPro" id="IPR029058">
    <property type="entry name" value="AB_hydrolase_fold"/>
</dbReference>
<proteinExistence type="predicted"/>
<dbReference type="Gene3D" id="3.40.50.1820">
    <property type="entry name" value="alpha/beta hydrolase"/>
    <property type="match status" value="1"/>
</dbReference>
<dbReference type="InterPro" id="IPR000073">
    <property type="entry name" value="AB_hydrolase_1"/>
</dbReference>
<dbReference type="Proteomes" id="UP001498771">
    <property type="component" value="Unassembled WGS sequence"/>
</dbReference>
<name>A0ABR1FFG2_9ASCO</name>